<dbReference type="KEGG" id="lcy:LC20004_09280"/>
<evidence type="ECO:0000313" key="2">
    <source>
        <dbReference type="Proteomes" id="UP000223559"/>
    </source>
</evidence>
<protein>
    <submittedName>
        <fullName evidence="1">Uncharacterized protein</fullName>
    </submittedName>
</protein>
<dbReference type="EMBL" id="CP017697">
    <property type="protein sequence ID" value="ATO44099.1"/>
    <property type="molecule type" value="Genomic_DNA"/>
</dbReference>
<dbReference type="GeneID" id="65917407"/>
<gene>
    <name evidence="1" type="ORF">LC20004_09280</name>
</gene>
<organism evidence="1 2">
    <name type="scientific">Loigolactobacillus coryniformis subsp. torquens DSM 20004 = KCTC 3535</name>
    <dbReference type="NCBI Taxonomy" id="1423822"/>
    <lineage>
        <taxon>Bacteria</taxon>
        <taxon>Bacillati</taxon>
        <taxon>Bacillota</taxon>
        <taxon>Bacilli</taxon>
        <taxon>Lactobacillales</taxon>
        <taxon>Lactobacillaceae</taxon>
        <taxon>Loigolactobacillus</taxon>
    </lineage>
</organism>
<dbReference type="Proteomes" id="UP000223559">
    <property type="component" value="Chromosome"/>
</dbReference>
<proteinExistence type="predicted"/>
<dbReference type="RefSeq" id="WP_010010970.1">
    <property type="nucleotide sequence ID" value="NZ_AEOS01000288.1"/>
</dbReference>
<keyword evidence="2" id="KW-1185">Reference proteome</keyword>
<dbReference type="AlphaFoldDB" id="A0A2D1KPU2"/>
<reference evidence="1 2" key="1">
    <citation type="submission" date="2016-10" db="EMBL/GenBank/DDBJ databases">
        <title>The whole genome sequencing and assembly of L. cotyniformis subsp. torquens DSM 20004 strain.</title>
        <authorList>
            <person name="Park M.-K."/>
            <person name="Lee Y.-J."/>
            <person name="Yi H."/>
            <person name="Bahn Y.-S."/>
            <person name="Kim J.F."/>
            <person name="Lee D.-W."/>
        </authorList>
    </citation>
    <scope>NUCLEOTIDE SEQUENCE [LARGE SCALE GENOMIC DNA]</scope>
    <source>
        <strain evidence="1 2">DSM 20004</strain>
    </source>
</reference>
<accession>A0A2D1KPU2</accession>
<name>A0A2D1KPU2_9LACO</name>
<evidence type="ECO:0000313" key="1">
    <source>
        <dbReference type="EMBL" id="ATO44099.1"/>
    </source>
</evidence>
<sequence>MKKWVLSSLLALLIFNFGQTVRAQTTLAGQSFQSPTNRTNYLHLTLIDQTNYRAATGLAAGFGVVINFEQGTYHVQHNRLVLKPSQIDPQVSYSDVNNGDWEHPANYNNIVETHPDAINHRYRLRVKHDHLRATFKKSATQISHTKALTLRPTTMTTSTYAAFMQNLPQTKNFRQAD</sequence>